<evidence type="ECO:0000256" key="7">
    <source>
        <dbReference type="RuleBase" id="RU003346"/>
    </source>
</evidence>
<feature type="region of interest" description="Disordered" evidence="8">
    <location>
        <begin position="42"/>
        <end position="62"/>
    </location>
</feature>
<feature type="transmembrane region" description="Helical" evidence="9">
    <location>
        <begin position="483"/>
        <end position="499"/>
    </location>
</feature>
<proteinExistence type="inferred from homology"/>
<dbReference type="InterPro" id="IPR036259">
    <property type="entry name" value="MFS_trans_sf"/>
</dbReference>
<keyword evidence="5 9" id="KW-1133">Transmembrane helix</keyword>
<accession>A0A2V1DM01</accession>
<feature type="transmembrane region" description="Helical" evidence="9">
    <location>
        <begin position="344"/>
        <end position="363"/>
    </location>
</feature>
<keyword evidence="3 7" id="KW-0813">Transport</keyword>
<evidence type="ECO:0000256" key="4">
    <source>
        <dbReference type="ARBA" id="ARBA00022692"/>
    </source>
</evidence>
<dbReference type="InterPro" id="IPR050360">
    <property type="entry name" value="MFS_Sugar_Transporters"/>
</dbReference>
<dbReference type="PROSITE" id="PS50850">
    <property type="entry name" value="MFS"/>
    <property type="match status" value="1"/>
</dbReference>
<evidence type="ECO:0000256" key="2">
    <source>
        <dbReference type="ARBA" id="ARBA00010992"/>
    </source>
</evidence>
<feature type="domain" description="Major facilitator superfamily (MFS) profile" evidence="10">
    <location>
        <begin position="89"/>
        <end position="533"/>
    </location>
</feature>
<dbReference type="Proteomes" id="UP000244855">
    <property type="component" value="Unassembled WGS sequence"/>
</dbReference>
<organism evidence="11 12">
    <name type="scientific">Periconia macrospinosa</name>
    <dbReference type="NCBI Taxonomy" id="97972"/>
    <lineage>
        <taxon>Eukaryota</taxon>
        <taxon>Fungi</taxon>
        <taxon>Dikarya</taxon>
        <taxon>Ascomycota</taxon>
        <taxon>Pezizomycotina</taxon>
        <taxon>Dothideomycetes</taxon>
        <taxon>Pleosporomycetidae</taxon>
        <taxon>Pleosporales</taxon>
        <taxon>Massarineae</taxon>
        <taxon>Periconiaceae</taxon>
        <taxon>Periconia</taxon>
    </lineage>
</organism>
<evidence type="ECO:0000259" key="10">
    <source>
        <dbReference type="PROSITE" id="PS50850"/>
    </source>
</evidence>
<dbReference type="GO" id="GO:0016020">
    <property type="term" value="C:membrane"/>
    <property type="evidence" value="ECO:0007669"/>
    <property type="project" value="UniProtKB-SubCell"/>
</dbReference>
<feature type="compositionally biased region" description="Polar residues" evidence="8">
    <location>
        <begin position="52"/>
        <end position="61"/>
    </location>
</feature>
<dbReference type="InterPro" id="IPR005829">
    <property type="entry name" value="Sugar_transporter_CS"/>
</dbReference>
<keyword evidence="4 9" id="KW-0812">Transmembrane</keyword>
<dbReference type="Gene3D" id="1.20.1250.20">
    <property type="entry name" value="MFS general substrate transporter like domains"/>
    <property type="match status" value="1"/>
</dbReference>
<feature type="transmembrane region" description="Helical" evidence="9">
    <location>
        <begin position="511"/>
        <end position="529"/>
    </location>
</feature>
<feature type="transmembrane region" description="Helical" evidence="9">
    <location>
        <begin position="442"/>
        <end position="463"/>
    </location>
</feature>
<evidence type="ECO:0000256" key="1">
    <source>
        <dbReference type="ARBA" id="ARBA00004141"/>
    </source>
</evidence>
<dbReference type="SUPFAM" id="SSF103473">
    <property type="entry name" value="MFS general substrate transporter"/>
    <property type="match status" value="1"/>
</dbReference>
<comment type="subcellular location">
    <subcellularLocation>
        <location evidence="1">Membrane</location>
        <topology evidence="1">Multi-pass membrane protein</topology>
    </subcellularLocation>
</comment>
<sequence>MRHKPLTDPEEGSAEPLLDNPQEIELDDLDLKDKNKNLDSLENALSRDENVSRSSGESQDSFSDRHAVLREDTLSVFELIKAYPWALAWSLLVSMTVIMEGYDLMLVGNFMAFPTFQKKYGRYYADIDQWQVPAPWMAGLQNAAGVGSFFGSFLSGWLVQKFGKKSVLLWSLVALSAFVSLTFFAANAAMLLVGEALCGIPWGIFATISPAYASEVLPRKLRVYLTSYTNMCFVIGQLIASGVLAGLVHIDSEWSYRIPFALQWVWPAFLIPTLFFAPESPFHLVQTDQYDKAGLVLKRLVRESANIDTEATLRDIIHTNDVEKQLSAGTSFLDCFKGTERRRTIIACVMFSGQCLSGSSFAYNSTYFFEQVGLEKQLIYNINLGGIGLALAGCFASWFVVIPYFGRRTIYLWGLAIMASILLLIGILSVRGSEYTFGIAQTALTLLWTFFYQLTVGQLGWAIPAEIGSTRLRQKTVCLARNAYYIISVASNVVEPFAMNPTQWNLKGETSFIWFGTASVTLIWGYFYFPETQGRSDLEIDLMFTAKLPARKFKGYQVFVNK</sequence>
<feature type="transmembrane region" description="Helical" evidence="9">
    <location>
        <begin position="410"/>
        <end position="430"/>
    </location>
</feature>
<protein>
    <submittedName>
        <fullName evidence="11">Maltose permease MAL31</fullName>
    </submittedName>
</protein>
<dbReference type="PROSITE" id="PS00217">
    <property type="entry name" value="SUGAR_TRANSPORT_2"/>
    <property type="match status" value="1"/>
</dbReference>
<reference evidence="11 12" key="1">
    <citation type="journal article" date="2018" name="Sci. Rep.">
        <title>Comparative genomics provides insights into the lifestyle and reveals functional heterogeneity of dark septate endophytic fungi.</title>
        <authorList>
            <person name="Knapp D.G."/>
            <person name="Nemeth J.B."/>
            <person name="Barry K."/>
            <person name="Hainaut M."/>
            <person name="Henrissat B."/>
            <person name="Johnson J."/>
            <person name="Kuo A."/>
            <person name="Lim J.H.P."/>
            <person name="Lipzen A."/>
            <person name="Nolan M."/>
            <person name="Ohm R.A."/>
            <person name="Tamas L."/>
            <person name="Grigoriev I.V."/>
            <person name="Spatafora J.W."/>
            <person name="Nagy L.G."/>
            <person name="Kovacs G.M."/>
        </authorList>
    </citation>
    <scope>NUCLEOTIDE SEQUENCE [LARGE SCALE GENOMIC DNA]</scope>
    <source>
        <strain evidence="11 12">DSE2036</strain>
    </source>
</reference>
<feature type="transmembrane region" description="Helical" evidence="9">
    <location>
        <begin position="167"/>
        <end position="186"/>
    </location>
</feature>
<evidence type="ECO:0000313" key="11">
    <source>
        <dbReference type="EMBL" id="PVH99212.1"/>
    </source>
</evidence>
<evidence type="ECO:0000256" key="5">
    <source>
        <dbReference type="ARBA" id="ARBA00022989"/>
    </source>
</evidence>
<dbReference type="InterPro" id="IPR020846">
    <property type="entry name" value="MFS_dom"/>
</dbReference>
<dbReference type="GO" id="GO:0005351">
    <property type="term" value="F:carbohydrate:proton symporter activity"/>
    <property type="evidence" value="ECO:0007669"/>
    <property type="project" value="TreeGrafter"/>
</dbReference>
<comment type="similarity">
    <text evidence="2 7">Belongs to the major facilitator superfamily. Sugar transporter (TC 2.A.1.1) family.</text>
</comment>
<feature type="transmembrane region" description="Helical" evidence="9">
    <location>
        <begin position="140"/>
        <end position="160"/>
    </location>
</feature>
<feature type="transmembrane region" description="Helical" evidence="9">
    <location>
        <begin position="225"/>
        <end position="250"/>
    </location>
</feature>
<dbReference type="InterPro" id="IPR005828">
    <property type="entry name" value="MFS_sugar_transport-like"/>
</dbReference>
<evidence type="ECO:0000313" key="12">
    <source>
        <dbReference type="Proteomes" id="UP000244855"/>
    </source>
</evidence>
<dbReference type="Pfam" id="PF00083">
    <property type="entry name" value="Sugar_tr"/>
    <property type="match status" value="1"/>
</dbReference>
<dbReference type="PANTHER" id="PTHR48022:SF83">
    <property type="entry name" value="MAJOR FACILITATOR SUPERFAMILY (MFS) PROFILE DOMAIN-CONTAINING PROTEIN"/>
    <property type="match status" value="1"/>
</dbReference>
<dbReference type="NCBIfam" id="TIGR00879">
    <property type="entry name" value="SP"/>
    <property type="match status" value="1"/>
</dbReference>
<feature type="transmembrane region" description="Helical" evidence="9">
    <location>
        <begin position="256"/>
        <end position="277"/>
    </location>
</feature>
<dbReference type="FunFam" id="1.20.1250.20:FF:000078">
    <property type="entry name" value="MFS maltose transporter, putative"/>
    <property type="match status" value="1"/>
</dbReference>
<keyword evidence="6 9" id="KW-0472">Membrane</keyword>
<keyword evidence="12" id="KW-1185">Reference proteome</keyword>
<feature type="transmembrane region" description="Helical" evidence="9">
    <location>
        <begin position="82"/>
        <end position="102"/>
    </location>
</feature>
<dbReference type="AlphaFoldDB" id="A0A2V1DM01"/>
<dbReference type="OrthoDB" id="6612291at2759"/>
<evidence type="ECO:0000256" key="6">
    <source>
        <dbReference type="ARBA" id="ARBA00023136"/>
    </source>
</evidence>
<dbReference type="STRING" id="97972.A0A2V1DM01"/>
<evidence type="ECO:0000256" key="3">
    <source>
        <dbReference type="ARBA" id="ARBA00022448"/>
    </source>
</evidence>
<dbReference type="PANTHER" id="PTHR48022">
    <property type="entry name" value="PLASTIDIC GLUCOSE TRANSPORTER 4"/>
    <property type="match status" value="1"/>
</dbReference>
<feature type="compositionally biased region" description="Basic and acidic residues" evidence="8">
    <location>
        <begin position="42"/>
        <end position="51"/>
    </location>
</feature>
<name>A0A2V1DM01_9PLEO</name>
<evidence type="ECO:0000256" key="8">
    <source>
        <dbReference type="SAM" id="MobiDB-lite"/>
    </source>
</evidence>
<evidence type="ECO:0000256" key="9">
    <source>
        <dbReference type="SAM" id="Phobius"/>
    </source>
</evidence>
<feature type="transmembrane region" description="Helical" evidence="9">
    <location>
        <begin position="192"/>
        <end position="213"/>
    </location>
</feature>
<gene>
    <name evidence="11" type="ORF">DM02DRAFT_615243</name>
</gene>
<dbReference type="EMBL" id="KZ805397">
    <property type="protein sequence ID" value="PVH99212.1"/>
    <property type="molecule type" value="Genomic_DNA"/>
</dbReference>
<dbReference type="InterPro" id="IPR003663">
    <property type="entry name" value="Sugar/inositol_transpt"/>
</dbReference>
<feature type="region of interest" description="Disordered" evidence="8">
    <location>
        <begin position="1"/>
        <end position="24"/>
    </location>
</feature>
<feature type="transmembrane region" description="Helical" evidence="9">
    <location>
        <begin position="378"/>
        <end position="401"/>
    </location>
</feature>